<evidence type="ECO:0000313" key="1">
    <source>
        <dbReference type="EMBL" id="MDO7875774.1"/>
    </source>
</evidence>
<protein>
    <submittedName>
        <fullName evidence="1">Uncharacterized protein</fullName>
    </submittedName>
</protein>
<dbReference type="EMBL" id="JAUQSY010000008">
    <property type="protein sequence ID" value="MDO7875774.1"/>
    <property type="molecule type" value="Genomic_DNA"/>
</dbReference>
<sequence>MNKLFTLPQRFLLPESWRILLLLLVLGASPAWAMTPLANVTVAPNTTRTLSTGPNAYYPQVVVQNQGRAIVNDEVFLQDLEV</sequence>
<evidence type="ECO:0000313" key="2">
    <source>
        <dbReference type="Proteomes" id="UP001176429"/>
    </source>
</evidence>
<dbReference type="Proteomes" id="UP001176429">
    <property type="component" value="Unassembled WGS sequence"/>
</dbReference>
<accession>A0ABT9BBY5</accession>
<keyword evidence="2" id="KW-1185">Reference proteome</keyword>
<reference evidence="1" key="1">
    <citation type="submission" date="2023-07" db="EMBL/GenBank/DDBJ databases">
        <authorList>
            <person name="Kim M.K."/>
        </authorList>
    </citation>
    <scope>NUCLEOTIDE SEQUENCE</scope>
    <source>
        <strain evidence="1">ASUV-10-1</strain>
    </source>
</reference>
<comment type="caution">
    <text evidence="1">The sequence shown here is derived from an EMBL/GenBank/DDBJ whole genome shotgun (WGS) entry which is preliminary data.</text>
</comment>
<organism evidence="1 2">
    <name type="scientific">Hymenobacter aranciens</name>
    <dbReference type="NCBI Taxonomy" id="3063996"/>
    <lineage>
        <taxon>Bacteria</taxon>
        <taxon>Pseudomonadati</taxon>
        <taxon>Bacteroidota</taxon>
        <taxon>Cytophagia</taxon>
        <taxon>Cytophagales</taxon>
        <taxon>Hymenobacteraceae</taxon>
        <taxon>Hymenobacter</taxon>
    </lineage>
</organism>
<dbReference type="RefSeq" id="WP_305007092.1">
    <property type="nucleotide sequence ID" value="NZ_JAUQSY010000008.1"/>
</dbReference>
<name>A0ABT9BBY5_9BACT</name>
<gene>
    <name evidence="1" type="ORF">Q5H93_13605</name>
</gene>
<proteinExistence type="predicted"/>